<organism evidence="1 2">
    <name type="scientific">Panagrolaimus superbus</name>
    <dbReference type="NCBI Taxonomy" id="310955"/>
    <lineage>
        <taxon>Eukaryota</taxon>
        <taxon>Metazoa</taxon>
        <taxon>Ecdysozoa</taxon>
        <taxon>Nematoda</taxon>
        <taxon>Chromadorea</taxon>
        <taxon>Rhabditida</taxon>
        <taxon>Tylenchina</taxon>
        <taxon>Panagrolaimomorpha</taxon>
        <taxon>Panagrolaimoidea</taxon>
        <taxon>Panagrolaimidae</taxon>
        <taxon>Panagrolaimus</taxon>
    </lineage>
</organism>
<dbReference type="WBParaSite" id="PSU_v2.g1109.t1">
    <property type="protein sequence ID" value="PSU_v2.g1109.t1"/>
    <property type="gene ID" value="PSU_v2.g1109"/>
</dbReference>
<evidence type="ECO:0000313" key="1">
    <source>
        <dbReference type="Proteomes" id="UP000887577"/>
    </source>
</evidence>
<name>A0A914XZL4_9BILA</name>
<dbReference type="AlphaFoldDB" id="A0A914XZL4"/>
<keyword evidence="1" id="KW-1185">Reference proteome</keyword>
<sequence length="152" mass="16951">MSDTFVRGLSLELFTSLMGTVTQALHSLADDIINQTGIPSENVENISAIIENAQDYIRDNVLNVALEDHAKPMRRVLGVLPIDEMAELAETLINLQSLKEKVTRPSETVGGPVDVAVITKCEGLIWIKRKHYFNLDINARYTQRLSATHGRH</sequence>
<evidence type="ECO:0000313" key="2">
    <source>
        <dbReference type="WBParaSite" id="PSU_v2.g1109.t1"/>
    </source>
</evidence>
<protein>
    <submittedName>
        <fullName evidence="2">Uncharacterized protein</fullName>
    </submittedName>
</protein>
<reference evidence="2" key="1">
    <citation type="submission" date="2022-11" db="UniProtKB">
        <authorList>
            <consortium name="WormBaseParasite"/>
        </authorList>
    </citation>
    <scope>IDENTIFICATION</scope>
</reference>
<dbReference type="Proteomes" id="UP000887577">
    <property type="component" value="Unplaced"/>
</dbReference>
<proteinExistence type="predicted"/>
<accession>A0A914XZL4</accession>